<organism evidence="2 3">
    <name type="scientific">Rhizomicrobium palustre</name>
    <dbReference type="NCBI Taxonomy" id="189966"/>
    <lineage>
        <taxon>Bacteria</taxon>
        <taxon>Pseudomonadati</taxon>
        <taxon>Pseudomonadota</taxon>
        <taxon>Alphaproteobacteria</taxon>
        <taxon>Micropepsales</taxon>
        <taxon>Micropepsaceae</taxon>
        <taxon>Rhizomicrobium</taxon>
    </lineage>
</organism>
<name>A0A846MTY4_9PROT</name>
<dbReference type="AlphaFoldDB" id="A0A846MTY4"/>
<protein>
    <submittedName>
        <fullName evidence="2">Membrane associated rhomboid family serine protease</fullName>
    </submittedName>
</protein>
<dbReference type="RefSeq" id="WP_167079862.1">
    <property type="nucleotide sequence ID" value="NZ_BAAADC010000001.1"/>
</dbReference>
<evidence type="ECO:0000313" key="2">
    <source>
        <dbReference type="EMBL" id="NIK86816.1"/>
    </source>
</evidence>
<dbReference type="EMBL" id="JAASRM010000001">
    <property type="protein sequence ID" value="NIK86816.1"/>
    <property type="molecule type" value="Genomic_DNA"/>
</dbReference>
<proteinExistence type="predicted"/>
<keyword evidence="3" id="KW-1185">Reference proteome</keyword>
<dbReference type="GO" id="GO:0008233">
    <property type="term" value="F:peptidase activity"/>
    <property type="evidence" value="ECO:0007669"/>
    <property type="project" value="UniProtKB-KW"/>
</dbReference>
<keyword evidence="1" id="KW-0812">Transmembrane</keyword>
<dbReference type="Proteomes" id="UP000570514">
    <property type="component" value="Unassembled WGS sequence"/>
</dbReference>
<accession>A0A846MTY4</accession>
<evidence type="ECO:0000313" key="3">
    <source>
        <dbReference type="Proteomes" id="UP000570514"/>
    </source>
</evidence>
<comment type="caution">
    <text evidence="2">The sequence shown here is derived from an EMBL/GenBank/DDBJ whole genome shotgun (WGS) entry which is preliminary data.</text>
</comment>
<reference evidence="2 3" key="1">
    <citation type="submission" date="2020-03" db="EMBL/GenBank/DDBJ databases">
        <title>Genomic Encyclopedia of Type Strains, Phase IV (KMG-IV): sequencing the most valuable type-strain genomes for metagenomic binning, comparative biology and taxonomic classification.</title>
        <authorList>
            <person name="Goeker M."/>
        </authorList>
    </citation>
    <scope>NUCLEOTIDE SEQUENCE [LARGE SCALE GENOMIC DNA]</scope>
    <source>
        <strain evidence="2 3">DSM 19867</strain>
    </source>
</reference>
<keyword evidence="2" id="KW-0378">Hydrolase</keyword>
<gene>
    <name evidence="2" type="ORF">FHS83_000134</name>
</gene>
<feature type="transmembrane region" description="Helical" evidence="1">
    <location>
        <begin position="28"/>
        <end position="48"/>
    </location>
</feature>
<sequence>MRILEIAAALIVALLAFAIIKLIGFVLQIALVGAVMGLVIGFLLARLLRRS</sequence>
<dbReference type="GO" id="GO:0006508">
    <property type="term" value="P:proteolysis"/>
    <property type="evidence" value="ECO:0007669"/>
    <property type="project" value="UniProtKB-KW"/>
</dbReference>
<keyword evidence="1" id="KW-1133">Transmembrane helix</keyword>
<evidence type="ECO:0000256" key="1">
    <source>
        <dbReference type="SAM" id="Phobius"/>
    </source>
</evidence>
<keyword evidence="1" id="KW-0472">Membrane</keyword>
<keyword evidence="2" id="KW-0645">Protease</keyword>